<dbReference type="AlphaFoldDB" id="A0A9P6LGV8"/>
<dbReference type="Proteomes" id="UP000781932">
    <property type="component" value="Unassembled WGS sequence"/>
</dbReference>
<dbReference type="GeneID" id="62165882"/>
<dbReference type="InterPro" id="IPR025533">
    <property type="entry name" value="DUF4419"/>
</dbReference>
<dbReference type="RefSeq" id="XP_038742057.1">
    <property type="nucleotide sequence ID" value="XM_038892808.1"/>
</dbReference>
<accession>A0A9P6LGV8</accession>
<dbReference type="Pfam" id="PF14388">
    <property type="entry name" value="DUF4419"/>
    <property type="match status" value="1"/>
</dbReference>
<organism evidence="1 2">
    <name type="scientific">Colletotrichum karsti</name>
    <dbReference type="NCBI Taxonomy" id="1095194"/>
    <lineage>
        <taxon>Eukaryota</taxon>
        <taxon>Fungi</taxon>
        <taxon>Dikarya</taxon>
        <taxon>Ascomycota</taxon>
        <taxon>Pezizomycotina</taxon>
        <taxon>Sordariomycetes</taxon>
        <taxon>Hypocreomycetidae</taxon>
        <taxon>Glomerellales</taxon>
        <taxon>Glomerellaceae</taxon>
        <taxon>Colletotrichum</taxon>
        <taxon>Colletotrichum boninense species complex</taxon>
    </lineage>
</organism>
<gene>
    <name evidence="1" type="ORF">CkaCkLH20_10093</name>
</gene>
<protein>
    <submittedName>
        <fullName evidence="1">Uncharacterized protein</fullName>
    </submittedName>
</protein>
<evidence type="ECO:0000313" key="1">
    <source>
        <dbReference type="EMBL" id="KAF9872596.1"/>
    </source>
</evidence>
<dbReference type="EMBL" id="JAATWM020000037">
    <property type="protein sequence ID" value="KAF9872596.1"/>
    <property type="molecule type" value="Genomic_DNA"/>
</dbReference>
<reference evidence="1" key="1">
    <citation type="submission" date="2020-03" db="EMBL/GenBank/DDBJ databases">
        <authorList>
            <person name="He L."/>
        </authorList>
    </citation>
    <scope>NUCLEOTIDE SEQUENCE</scope>
    <source>
        <strain evidence="1">CkLH20</strain>
    </source>
</reference>
<reference evidence="1" key="2">
    <citation type="submission" date="2020-11" db="EMBL/GenBank/DDBJ databases">
        <title>Whole genome sequencing of Colletotrichum sp.</title>
        <authorList>
            <person name="Li H."/>
        </authorList>
    </citation>
    <scope>NUCLEOTIDE SEQUENCE</scope>
    <source>
        <strain evidence="1">CkLH20</strain>
    </source>
</reference>
<name>A0A9P6LGV8_9PEZI</name>
<dbReference type="PANTHER" id="PTHR31252">
    <property type="entry name" value="DUF4419 DOMAIN-CONTAINING PROTEIN"/>
    <property type="match status" value="1"/>
</dbReference>
<dbReference type="PANTHER" id="PTHR31252:SF11">
    <property type="entry name" value="DUF4419 DOMAIN-CONTAINING PROTEIN"/>
    <property type="match status" value="1"/>
</dbReference>
<dbReference type="OrthoDB" id="9978173at2759"/>
<proteinExistence type="predicted"/>
<comment type="caution">
    <text evidence="1">The sequence shown here is derived from an EMBL/GenBank/DDBJ whole genome shotgun (WGS) entry which is preliminary data.</text>
</comment>
<sequence>MPTVVKPNPRLVGVNADSVATSAAGLLKSVSYHDFYHNDILRTSFESLNIHSGVVARENGFSNTIIRAFQQDLHLTLRPDDVWLAVVVQLSFFVNGGGRAETLRDKFVQHEGRRHLVIDARPAGLAAVDINDVVSQLVQLVKDGLRDPEIATRLLLEFSTTTDDERATAAMAFLGTMKNYFSYEVRIGCGFPSVTLLGEREDWVKMLDGLEILSSLSDETVEWTACLSKVLEYMVASFDRPHDEDVKSFWMRAVYESGQRGSGTLVTFSG</sequence>
<evidence type="ECO:0000313" key="2">
    <source>
        <dbReference type="Proteomes" id="UP000781932"/>
    </source>
</evidence>
<keyword evidence="2" id="KW-1185">Reference proteome</keyword>